<evidence type="ECO:0000256" key="1">
    <source>
        <dbReference type="ARBA" id="ARBA00004123"/>
    </source>
</evidence>
<dbReference type="SUPFAM" id="SSF50969">
    <property type="entry name" value="YVTN repeat-like/Quinoprotein amine dehydrogenase"/>
    <property type="match status" value="1"/>
</dbReference>
<dbReference type="Proteomes" id="UP000094389">
    <property type="component" value="Unassembled WGS sequence"/>
</dbReference>
<dbReference type="SMART" id="SM00320">
    <property type="entry name" value="WD40"/>
    <property type="match status" value="11"/>
</dbReference>
<dbReference type="SUPFAM" id="SSF50998">
    <property type="entry name" value="Quinoprotein alcohol dehydrogenase-like"/>
    <property type="match status" value="1"/>
</dbReference>
<feature type="region of interest" description="Disordered" evidence="11">
    <location>
        <begin position="492"/>
        <end position="512"/>
    </location>
</feature>
<keyword evidence="7 10" id="KW-0853">WD repeat</keyword>
<proteinExistence type="inferred from homology"/>
<evidence type="ECO:0000313" key="13">
    <source>
        <dbReference type="Proteomes" id="UP000094389"/>
    </source>
</evidence>
<feature type="repeat" description="WD" evidence="10">
    <location>
        <begin position="594"/>
        <end position="626"/>
    </location>
</feature>
<feature type="repeat" description="WD" evidence="10">
    <location>
        <begin position="52"/>
        <end position="83"/>
    </location>
</feature>
<dbReference type="InterPro" id="IPR001680">
    <property type="entry name" value="WD40_rpt"/>
</dbReference>
<keyword evidence="13" id="KW-1185">Reference proteome</keyword>
<comment type="similarity">
    <text evidence="4">Belongs to the WD repeat ELP2 family.</text>
</comment>
<dbReference type="FunFam" id="2.130.10.10:FF:000400">
    <property type="entry name" value="Elongator acetyltransferase complex subunit 2"/>
    <property type="match status" value="1"/>
</dbReference>
<dbReference type="InterPro" id="IPR011047">
    <property type="entry name" value="Quinoprotein_ADH-like_sf"/>
</dbReference>
<dbReference type="GeneID" id="30990967"/>
<evidence type="ECO:0000256" key="2">
    <source>
        <dbReference type="ARBA" id="ARBA00004496"/>
    </source>
</evidence>
<dbReference type="GO" id="GO:0002098">
    <property type="term" value="P:tRNA wobble uridine modification"/>
    <property type="evidence" value="ECO:0007669"/>
    <property type="project" value="InterPro"/>
</dbReference>
<feature type="repeat" description="WD" evidence="10">
    <location>
        <begin position="641"/>
        <end position="672"/>
    </location>
</feature>
<dbReference type="GO" id="GO:0005634">
    <property type="term" value="C:nucleus"/>
    <property type="evidence" value="ECO:0007669"/>
    <property type="project" value="UniProtKB-SubCell"/>
</dbReference>
<evidence type="ECO:0000256" key="5">
    <source>
        <dbReference type="ARBA" id="ARBA00020267"/>
    </source>
</evidence>
<dbReference type="RefSeq" id="XP_020069146.1">
    <property type="nucleotide sequence ID" value="XM_020216571.1"/>
</dbReference>
<protein>
    <recommendedName>
        <fullName evidence="5">Elongator complex protein 2</fullName>
    </recommendedName>
</protein>
<organism evidence="12 13">
    <name type="scientific">Cyberlindnera jadinii (strain ATCC 18201 / CBS 1600 / BCRC 20928 / JCM 3617 / NBRC 0987 / NRRL Y-1542)</name>
    <name type="common">Torula yeast</name>
    <name type="synonym">Candida utilis</name>
    <dbReference type="NCBI Taxonomy" id="983966"/>
    <lineage>
        <taxon>Eukaryota</taxon>
        <taxon>Fungi</taxon>
        <taxon>Dikarya</taxon>
        <taxon>Ascomycota</taxon>
        <taxon>Saccharomycotina</taxon>
        <taxon>Saccharomycetes</taxon>
        <taxon>Phaffomycetales</taxon>
        <taxon>Phaffomycetaceae</taxon>
        <taxon>Cyberlindnera</taxon>
    </lineage>
</organism>
<evidence type="ECO:0000256" key="7">
    <source>
        <dbReference type="ARBA" id="ARBA00022574"/>
    </source>
</evidence>
<sequence>MTSTEAIFIGANRQTHVADIHVGRKTIAFGAGSSIALWNPLDHHHRGVHATLKGHTKEVTCVRFFKDSEYMISGSEDTSLKLWVFDDHSMSLVQSIDHHSDSIVCMGLYGTLACVGDVNGHISVVGLVDGEMRLLHEFQTPVGMLPLSLALQEISRNQYVLAIGGSKFQIHVYAFTLQDGAVKTFELVAALEGHEDWVKALTFKKQADGDYLLASGSQDRYIRLWRLRTNDLIDRSDEDETKLTLLSNKQYKFSIEDTRVAINFEALIMGHDDWISSLQWHETELKLLASSADTAMMIWEPDTSSGIWICASRLGEISSKGASTATGSSGGFWASIWLDDDQGRQHILTNGRTGSWRSWTCDNGDANNWSQNVAITGATKKGTDLSWSTDGEYLLATSLDQTTRLFARWSQDADGTKRDRITWREFARPQIHGYDMICVASLSNTRFISGGDEKILRSFDEPKGVANILHKFCGIDLTSEVTAESASLPALGLSNKATSEDQEQNANERETAETTNISYQILDDLRWPPLEDHLQRHTLWPEIEKLYGHGYEIVSVDTSPDRKMVASSCKSNSQQHSVIRLFDCESWSEMKPNLSLHNLTVTRVKFSPDGQRLLTVSRDRQFGVWKRDPSSNEFTLEFSNEKAHARIIWDCSWSRCGHYFFTASRDKSVKAWLIRDEAGVELVDTVKFPAAVTALDVTGYTLNGSSTELIVVGLETGSLIVYTFRSHKLEHAYTVDARETPGDRISRVCWSTAPTNHREPLLFAATSHDNSVRVYSFHASHAL</sequence>
<dbReference type="UniPathway" id="UPA00988"/>
<evidence type="ECO:0000256" key="9">
    <source>
        <dbReference type="ARBA" id="ARBA00023242"/>
    </source>
</evidence>
<accession>A0A1E4RXW2</accession>
<evidence type="ECO:0000256" key="3">
    <source>
        <dbReference type="ARBA" id="ARBA00005043"/>
    </source>
</evidence>
<comment type="pathway">
    <text evidence="3">tRNA modification; 5-methoxycarbonylmethyl-2-thiouridine-tRNA biosynthesis.</text>
</comment>
<dbReference type="Pfam" id="PF00400">
    <property type="entry name" value="WD40"/>
    <property type="match status" value="6"/>
</dbReference>
<dbReference type="PANTHER" id="PTHR44111">
    <property type="entry name" value="ELONGATOR COMPLEX PROTEIN 2"/>
    <property type="match status" value="1"/>
</dbReference>
<dbReference type="OMA" id="ENFRHIS"/>
<dbReference type="PROSITE" id="PS50082">
    <property type="entry name" value="WD_REPEATS_2"/>
    <property type="match status" value="5"/>
</dbReference>
<dbReference type="OrthoDB" id="27911at2759"/>
<dbReference type="InterPro" id="IPR015943">
    <property type="entry name" value="WD40/YVTN_repeat-like_dom_sf"/>
</dbReference>
<dbReference type="InterPro" id="IPR011044">
    <property type="entry name" value="Quino_amine_DH_bsu"/>
</dbReference>
<dbReference type="InterPro" id="IPR037289">
    <property type="entry name" value="Elp2"/>
</dbReference>
<evidence type="ECO:0000256" key="8">
    <source>
        <dbReference type="ARBA" id="ARBA00022737"/>
    </source>
</evidence>
<evidence type="ECO:0000256" key="4">
    <source>
        <dbReference type="ARBA" id="ARBA00005881"/>
    </source>
</evidence>
<dbReference type="GO" id="GO:0005737">
    <property type="term" value="C:cytoplasm"/>
    <property type="evidence" value="ECO:0007669"/>
    <property type="project" value="UniProtKB-SubCell"/>
</dbReference>
<dbReference type="EMBL" id="KV453936">
    <property type="protein sequence ID" value="ODV72107.1"/>
    <property type="molecule type" value="Genomic_DNA"/>
</dbReference>
<evidence type="ECO:0000256" key="6">
    <source>
        <dbReference type="ARBA" id="ARBA00022490"/>
    </source>
</evidence>
<feature type="repeat" description="WD" evidence="10">
    <location>
        <begin position="268"/>
        <end position="300"/>
    </location>
</feature>
<dbReference type="PROSITE" id="PS50294">
    <property type="entry name" value="WD_REPEATS_REGION"/>
    <property type="match status" value="4"/>
</dbReference>
<evidence type="ECO:0000256" key="10">
    <source>
        <dbReference type="PROSITE-ProRule" id="PRU00221"/>
    </source>
</evidence>
<dbReference type="Gene3D" id="2.130.10.10">
    <property type="entry name" value="YVTN repeat-like/Quinoprotein amine dehydrogenase"/>
    <property type="match status" value="4"/>
</dbReference>
<dbReference type="PANTHER" id="PTHR44111:SF1">
    <property type="entry name" value="ELONGATOR COMPLEX PROTEIN 2"/>
    <property type="match status" value="1"/>
</dbReference>
<dbReference type="STRING" id="983966.A0A1E4RXW2"/>
<keyword evidence="6" id="KW-0963">Cytoplasm</keyword>
<keyword evidence="8" id="KW-0677">Repeat</keyword>
<keyword evidence="9" id="KW-0539">Nucleus</keyword>
<evidence type="ECO:0000256" key="11">
    <source>
        <dbReference type="SAM" id="MobiDB-lite"/>
    </source>
</evidence>
<dbReference type="GO" id="GO:0033588">
    <property type="term" value="C:elongator holoenzyme complex"/>
    <property type="evidence" value="ECO:0007669"/>
    <property type="project" value="InterPro"/>
</dbReference>
<feature type="repeat" description="WD" evidence="10">
    <location>
        <begin position="191"/>
        <end position="235"/>
    </location>
</feature>
<comment type="subcellular location">
    <subcellularLocation>
        <location evidence="2">Cytoplasm</location>
    </subcellularLocation>
    <subcellularLocation>
        <location evidence="1">Nucleus</location>
    </subcellularLocation>
</comment>
<name>A0A1E4RXW2_CYBJN</name>
<reference evidence="12 13" key="1">
    <citation type="journal article" date="2016" name="Proc. Natl. Acad. Sci. U.S.A.">
        <title>Comparative genomics of biotechnologically important yeasts.</title>
        <authorList>
            <person name="Riley R."/>
            <person name="Haridas S."/>
            <person name="Wolfe K.H."/>
            <person name="Lopes M.R."/>
            <person name="Hittinger C.T."/>
            <person name="Goeker M."/>
            <person name="Salamov A.A."/>
            <person name="Wisecaver J.H."/>
            <person name="Long T.M."/>
            <person name="Calvey C.H."/>
            <person name="Aerts A.L."/>
            <person name="Barry K.W."/>
            <person name="Choi C."/>
            <person name="Clum A."/>
            <person name="Coughlan A.Y."/>
            <person name="Deshpande S."/>
            <person name="Douglass A.P."/>
            <person name="Hanson S.J."/>
            <person name="Klenk H.-P."/>
            <person name="LaButti K.M."/>
            <person name="Lapidus A."/>
            <person name="Lindquist E.A."/>
            <person name="Lipzen A.M."/>
            <person name="Meier-Kolthoff J.P."/>
            <person name="Ohm R.A."/>
            <person name="Otillar R.P."/>
            <person name="Pangilinan J.L."/>
            <person name="Peng Y."/>
            <person name="Rokas A."/>
            <person name="Rosa C.A."/>
            <person name="Scheuner C."/>
            <person name="Sibirny A.A."/>
            <person name="Slot J.C."/>
            <person name="Stielow J.B."/>
            <person name="Sun H."/>
            <person name="Kurtzman C.P."/>
            <person name="Blackwell M."/>
            <person name="Grigoriev I.V."/>
            <person name="Jeffries T.W."/>
        </authorList>
    </citation>
    <scope>NUCLEOTIDE SEQUENCE [LARGE SCALE GENOMIC DNA]</scope>
    <source>
        <strain evidence="13">ATCC 18201 / CBS 1600 / BCRC 20928 / JCM 3617 / NBRC 0987 / NRRL Y-1542</strain>
    </source>
</reference>
<gene>
    <name evidence="12" type="ORF">CYBJADRAFT_174373</name>
</gene>
<evidence type="ECO:0000313" key="12">
    <source>
        <dbReference type="EMBL" id="ODV72107.1"/>
    </source>
</evidence>
<dbReference type="AlphaFoldDB" id="A0A1E4RXW2"/>